<dbReference type="KEGG" id="bspl:114846836"/>
<gene>
    <name evidence="2" type="primary">LOC114846836</name>
</gene>
<dbReference type="InterPro" id="IPR023346">
    <property type="entry name" value="Lysozyme-like_dom_sf"/>
</dbReference>
<dbReference type="AlphaFoldDB" id="A0A9W2XRE2"/>
<evidence type="ECO:0000313" key="1">
    <source>
        <dbReference type="Proteomes" id="UP000515150"/>
    </source>
</evidence>
<dbReference type="Gene3D" id="1.10.530.10">
    <property type="match status" value="1"/>
</dbReference>
<protein>
    <submittedName>
        <fullName evidence="2">Lysozyme g-like</fullName>
    </submittedName>
</protein>
<evidence type="ECO:0000313" key="2">
    <source>
        <dbReference type="RefSeq" id="XP_055364170.1"/>
    </source>
</evidence>
<dbReference type="PANTHER" id="PTHR31698:SF8">
    <property type="entry name" value="LYSOZYME G-RELATED"/>
    <property type="match status" value="1"/>
</dbReference>
<dbReference type="RefSeq" id="XP_055364170.1">
    <property type="nucleotide sequence ID" value="XM_055508195.1"/>
</dbReference>
<dbReference type="Proteomes" id="UP000515150">
    <property type="component" value="Chromosome 1"/>
</dbReference>
<accession>A0A9W2XRE2</accession>
<reference evidence="2" key="1">
    <citation type="submission" date="2025-08" db="UniProtKB">
        <authorList>
            <consortium name="RefSeq"/>
        </authorList>
    </citation>
    <scope>IDENTIFICATION</scope>
</reference>
<organism evidence="1 2">
    <name type="scientific">Betta splendens</name>
    <name type="common">Siamese fighting fish</name>
    <dbReference type="NCBI Taxonomy" id="158456"/>
    <lineage>
        <taxon>Eukaryota</taxon>
        <taxon>Metazoa</taxon>
        <taxon>Chordata</taxon>
        <taxon>Craniata</taxon>
        <taxon>Vertebrata</taxon>
        <taxon>Euteleostomi</taxon>
        <taxon>Actinopterygii</taxon>
        <taxon>Neopterygii</taxon>
        <taxon>Teleostei</taxon>
        <taxon>Neoteleostei</taxon>
        <taxon>Acanthomorphata</taxon>
        <taxon>Anabantaria</taxon>
        <taxon>Anabantiformes</taxon>
        <taxon>Anabantoidei</taxon>
        <taxon>Osphronemidae</taxon>
        <taxon>Betta</taxon>
    </lineage>
</organism>
<dbReference type="PANTHER" id="PTHR31698">
    <property type="entry name" value="LYSOZYME G FAMILY MEMBER"/>
    <property type="match status" value="1"/>
</dbReference>
<sequence>MGCCSTKNESTRAHSTPWDYDLTQGENPLDMTEEDLGKISRYRNNIEKVSKEKGFNPGVIAAITPWDKIQMNQNPEETLRDVTEKLDGCIRDIRSEHPRWTKKQQLEGGIAAYKAGPRKVPSYDNRNEYTNTDECTDGNYSNDVLDQAKSLNSQFFGTKIYF</sequence>
<name>A0A9W2XRE2_BETSP</name>
<keyword evidence="1" id="KW-1185">Reference proteome</keyword>
<dbReference type="SUPFAM" id="SSF53955">
    <property type="entry name" value="Lysozyme-like"/>
    <property type="match status" value="1"/>
</dbReference>
<dbReference type="GeneID" id="114846836"/>
<proteinExistence type="predicted"/>